<evidence type="ECO:0000256" key="1">
    <source>
        <dbReference type="ARBA" id="ARBA00001946"/>
    </source>
</evidence>
<keyword evidence="12" id="KW-1133">Transmembrane helix</keyword>
<dbReference type="GO" id="GO:0004337">
    <property type="term" value="F:(2E,6E)-farnesyl diphosphate synthase activity"/>
    <property type="evidence" value="ECO:0007669"/>
    <property type="project" value="UniProtKB-EC"/>
</dbReference>
<dbReference type="GO" id="GO:0045337">
    <property type="term" value="P:farnesyl diphosphate biosynthetic process"/>
    <property type="evidence" value="ECO:0007669"/>
    <property type="project" value="TreeGrafter"/>
</dbReference>
<keyword evidence="12" id="KW-0812">Transmembrane</keyword>
<evidence type="ECO:0000256" key="10">
    <source>
        <dbReference type="ARBA" id="ARBA00032873"/>
    </source>
</evidence>
<evidence type="ECO:0000256" key="2">
    <source>
        <dbReference type="ARBA" id="ARBA00012439"/>
    </source>
</evidence>
<gene>
    <name evidence="13" type="ORF">M422DRAFT_232127</name>
</gene>
<keyword evidence="4 11" id="KW-0808">Transferase</keyword>
<evidence type="ECO:0000256" key="7">
    <source>
        <dbReference type="ARBA" id="ARBA00032380"/>
    </source>
</evidence>
<dbReference type="PANTHER" id="PTHR11525:SF0">
    <property type="entry name" value="FARNESYL PYROPHOSPHATE SYNTHASE"/>
    <property type="match status" value="1"/>
</dbReference>
<comment type="cofactor">
    <cofactor evidence="1">
        <name>Mg(2+)</name>
        <dbReference type="ChEBI" id="CHEBI:18420"/>
    </cofactor>
</comment>
<name>A0A0C9V5U1_SPHS4</name>
<dbReference type="Gene3D" id="1.10.600.10">
    <property type="entry name" value="Farnesyl Diphosphate Synthase"/>
    <property type="match status" value="1"/>
</dbReference>
<dbReference type="GO" id="GO:0005737">
    <property type="term" value="C:cytoplasm"/>
    <property type="evidence" value="ECO:0007669"/>
    <property type="project" value="TreeGrafter"/>
</dbReference>
<evidence type="ECO:0000256" key="9">
    <source>
        <dbReference type="ARBA" id="ARBA00032448"/>
    </source>
</evidence>
<evidence type="ECO:0000256" key="11">
    <source>
        <dbReference type="RuleBase" id="RU004466"/>
    </source>
</evidence>
<evidence type="ECO:0000256" key="8">
    <source>
        <dbReference type="ARBA" id="ARBA00032424"/>
    </source>
</evidence>
<evidence type="ECO:0000256" key="12">
    <source>
        <dbReference type="SAM" id="Phobius"/>
    </source>
</evidence>
<dbReference type="GO" id="GO:0004161">
    <property type="term" value="F:dimethylallyltranstransferase activity"/>
    <property type="evidence" value="ECO:0007669"/>
    <property type="project" value="UniProtKB-EC"/>
</dbReference>
<dbReference type="GO" id="GO:0046872">
    <property type="term" value="F:metal ion binding"/>
    <property type="evidence" value="ECO:0007669"/>
    <property type="project" value="UniProtKB-KW"/>
</dbReference>
<feature type="transmembrane region" description="Helical" evidence="12">
    <location>
        <begin position="191"/>
        <end position="213"/>
    </location>
</feature>
<evidence type="ECO:0000256" key="3">
    <source>
        <dbReference type="ARBA" id="ARBA00012833"/>
    </source>
</evidence>
<keyword evidence="5" id="KW-0479">Metal-binding</keyword>
<evidence type="ECO:0000313" key="13">
    <source>
        <dbReference type="EMBL" id="KIJ36917.1"/>
    </source>
</evidence>
<evidence type="ECO:0000256" key="4">
    <source>
        <dbReference type="ARBA" id="ARBA00022679"/>
    </source>
</evidence>
<dbReference type="InterPro" id="IPR000092">
    <property type="entry name" value="Polyprenyl_synt"/>
</dbReference>
<dbReference type="EMBL" id="KN837173">
    <property type="protein sequence ID" value="KIJ36917.1"/>
    <property type="molecule type" value="Genomic_DNA"/>
</dbReference>
<dbReference type="PROSITE" id="PS00444">
    <property type="entry name" value="POLYPRENYL_SYNTHASE_2"/>
    <property type="match status" value="1"/>
</dbReference>
<dbReference type="InterPro" id="IPR033749">
    <property type="entry name" value="Polyprenyl_synt_CS"/>
</dbReference>
<reference evidence="13 14" key="1">
    <citation type="submission" date="2014-06" db="EMBL/GenBank/DDBJ databases">
        <title>Evolutionary Origins and Diversification of the Mycorrhizal Mutualists.</title>
        <authorList>
            <consortium name="DOE Joint Genome Institute"/>
            <consortium name="Mycorrhizal Genomics Consortium"/>
            <person name="Kohler A."/>
            <person name="Kuo A."/>
            <person name="Nagy L.G."/>
            <person name="Floudas D."/>
            <person name="Copeland A."/>
            <person name="Barry K.W."/>
            <person name="Cichocki N."/>
            <person name="Veneault-Fourrey C."/>
            <person name="LaButti K."/>
            <person name="Lindquist E.A."/>
            <person name="Lipzen A."/>
            <person name="Lundell T."/>
            <person name="Morin E."/>
            <person name="Murat C."/>
            <person name="Riley R."/>
            <person name="Ohm R."/>
            <person name="Sun H."/>
            <person name="Tunlid A."/>
            <person name="Henrissat B."/>
            <person name="Grigoriev I.V."/>
            <person name="Hibbett D.S."/>
            <person name="Martin F."/>
        </authorList>
    </citation>
    <scope>NUCLEOTIDE SEQUENCE [LARGE SCALE GENOMIC DNA]</scope>
    <source>
        <strain evidence="13 14">SS14</strain>
    </source>
</reference>
<dbReference type="PROSITE" id="PS00723">
    <property type="entry name" value="POLYPRENYL_SYNTHASE_1"/>
    <property type="match status" value="1"/>
</dbReference>
<dbReference type="InterPro" id="IPR008949">
    <property type="entry name" value="Isoprenoid_synthase_dom_sf"/>
</dbReference>
<evidence type="ECO:0000256" key="5">
    <source>
        <dbReference type="ARBA" id="ARBA00022723"/>
    </source>
</evidence>
<dbReference type="PANTHER" id="PTHR11525">
    <property type="entry name" value="FARNESYL-PYROPHOSPHATE SYNTHETASE"/>
    <property type="match status" value="1"/>
</dbReference>
<dbReference type="SUPFAM" id="SSF48576">
    <property type="entry name" value="Terpenoid synthases"/>
    <property type="match status" value="1"/>
</dbReference>
<protein>
    <recommendedName>
        <fullName evidence="10">(2E,6E)-farnesyl diphosphate synthase</fullName>
        <ecNumber evidence="3">2.5.1.1</ecNumber>
        <ecNumber evidence="2">2.5.1.10</ecNumber>
    </recommendedName>
    <alternativeName>
        <fullName evidence="9">Dimethylallyltranstransferase</fullName>
    </alternativeName>
    <alternativeName>
        <fullName evidence="8">Farnesyl diphosphate synthase</fullName>
    </alternativeName>
    <alternativeName>
        <fullName evidence="7">Geranyltranstransferase</fullName>
    </alternativeName>
</protein>
<dbReference type="InterPro" id="IPR039702">
    <property type="entry name" value="FPS1-like"/>
</dbReference>
<organism evidence="13 14">
    <name type="scientific">Sphaerobolus stellatus (strain SS14)</name>
    <dbReference type="NCBI Taxonomy" id="990650"/>
    <lineage>
        <taxon>Eukaryota</taxon>
        <taxon>Fungi</taxon>
        <taxon>Dikarya</taxon>
        <taxon>Basidiomycota</taxon>
        <taxon>Agaricomycotina</taxon>
        <taxon>Agaricomycetes</taxon>
        <taxon>Phallomycetidae</taxon>
        <taxon>Geastrales</taxon>
        <taxon>Sphaerobolaceae</taxon>
        <taxon>Sphaerobolus</taxon>
    </lineage>
</organism>
<proteinExistence type="inferred from homology"/>
<dbReference type="EC" id="2.5.1.10" evidence="2"/>
<evidence type="ECO:0000313" key="14">
    <source>
        <dbReference type="Proteomes" id="UP000054279"/>
    </source>
</evidence>
<keyword evidence="6" id="KW-0460">Magnesium</keyword>
<dbReference type="HOGENOM" id="CLU_028376_1_0_1"/>
<comment type="similarity">
    <text evidence="11">Belongs to the FPP/GGPP synthase family.</text>
</comment>
<dbReference type="OrthoDB" id="10257492at2759"/>
<evidence type="ECO:0000256" key="6">
    <source>
        <dbReference type="ARBA" id="ARBA00022842"/>
    </source>
</evidence>
<sequence length="378" mass="43307">MSAGKRDRFVAVWPRIQAEVLEFLDAHHMPADAKTWFERNLSYNVPGGKLNRGISVVDTVEILRGKPLEGEEYFEVALLGWGVELLQAFFLVSDDLMDSSITRRGQPCWYRVEEPQKVGTIAVNDAFMLEGAIYHLLKRHFRGRAYYVDLLDMFHDMTYFTEFGQLVDLITAPEDSIDLTRFSLLKHRTIVVYKTAYYSFYLPVALAMIYAGVPVPDVMPDHAQTLKFDEATVPAATNGTTPKSPYHVAMDILLPLGEYFQVQDDYLDCFGVNIGKIGTDIVDNKCSWVVCTALKIASPEQLEIIHANYGRKSSEAEAKCKAVFEDLNIRKIYTDYEEDVYKSIGHMIDQVKEETWGDITFRREIFHSFISKIYQRKK</sequence>
<dbReference type="Proteomes" id="UP000054279">
    <property type="component" value="Unassembled WGS sequence"/>
</dbReference>
<dbReference type="AlphaFoldDB" id="A0A0C9V5U1"/>
<dbReference type="EC" id="2.5.1.1" evidence="3"/>
<dbReference type="Pfam" id="PF00348">
    <property type="entry name" value="polyprenyl_synt"/>
    <property type="match status" value="1"/>
</dbReference>
<dbReference type="CDD" id="cd00685">
    <property type="entry name" value="Trans_IPPS_HT"/>
    <property type="match status" value="1"/>
</dbReference>
<accession>A0A0C9V5U1</accession>
<keyword evidence="14" id="KW-1185">Reference proteome</keyword>
<keyword evidence="12" id="KW-0472">Membrane</keyword>